<dbReference type="EMBL" id="LDPH01000045">
    <property type="protein sequence ID" value="KLV18115.1"/>
    <property type="molecule type" value="Genomic_DNA"/>
</dbReference>
<protein>
    <recommendedName>
        <fullName evidence="4">Cytochrome c oxidase subunit 4</fullName>
    </recommendedName>
</protein>
<organism evidence="2 3">
    <name type="scientific">Niallia circulans</name>
    <name type="common">Bacillus circulans</name>
    <dbReference type="NCBI Taxonomy" id="1397"/>
    <lineage>
        <taxon>Bacteria</taxon>
        <taxon>Bacillati</taxon>
        <taxon>Bacillota</taxon>
        <taxon>Bacilli</taxon>
        <taxon>Bacillales</taxon>
        <taxon>Bacillaceae</taxon>
        <taxon>Niallia</taxon>
    </lineage>
</organism>
<proteinExistence type="predicted"/>
<name>A0A0J1KN46_NIACI</name>
<keyword evidence="1" id="KW-1133">Transmembrane helix</keyword>
<evidence type="ECO:0000313" key="3">
    <source>
        <dbReference type="Proteomes" id="UP000036045"/>
    </source>
</evidence>
<evidence type="ECO:0008006" key="4">
    <source>
        <dbReference type="Google" id="ProtNLM"/>
    </source>
</evidence>
<accession>A0A0J1KN46</accession>
<evidence type="ECO:0000313" key="2">
    <source>
        <dbReference type="EMBL" id="KLV18115.1"/>
    </source>
</evidence>
<comment type="caution">
    <text evidence="2">The sequence shown here is derived from an EMBL/GenBank/DDBJ whole genome shotgun (WGS) entry which is preliminary data.</text>
</comment>
<feature type="transmembrane region" description="Helical" evidence="1">
    <location>
        <begin position="76"/>
        <end position="98"/>
    </location>
</feature>
<sequence>MMGLLNIGSLVLGLIAWILPATNLMGNKEKVQRNGLMICFLSMSACAISISFKIIYSYYLVKMEDWSAMMDTAGGVVVATAVLLSVTIILNTANNIVYRKVTAK</sequence>
<feature type="transmembrane region" description="Helical" evidence="1">
    <location>
        <begin position="6"/>
        <end position="24"/>
    </location>
</feature>
<dbReference type="AlphaFoldDB" id="A0A0J1KN46"/>
<keyword evidence="1" id="KW-0472">Membrane</keyword>
<dbReference type="Proteomes" id="UP000036045">
    <property type="component" value="Unassembled WGS sequence"/>
</dbReference>
<dbReference type="OrthoDB" id="1758157at2"/>
<keyword evidence="3" id="KW-1185">Reference proteome</keyword>
<feature type="transmembrane region" description="Helical" evidence="1">
    <location>
        <begin position="36"/>
        <end position="56"/>
    </location>
</feature>
<keyword evidence="1" id="KW-0812">Transmembrane</keyword>
<gene>
    <name evidence="2" type="ORF">ABW02_24310</name>
</gene>
<dbReference type="PATRIC" id="fig|1397.4.peg.4377"/>
<reference evidence="2 3" key="1">
    <citation type="submission" date="2015-05" db="EMBL/GenBank/DDBJ databases">
        <title>Whole genome sequence and identification of bacterial endophytes from Costus igneus.</title>
        <authorList>
            <person name="Lee Y.P."/>
            <person name="Gan H.M."/>
            <person name="Eng W."/>
            <person name="Wheatley M.S."/>
            <person name="Caraballo A."/>
            <person name="Polter S."/>
            <person name="Savka M.A."/>
            <person name="Hudson A.O."/>
        </authorList>
    </citation>
    <scope>NUCLEOTIDE SEQUENCE [LARGE SCALE GENOMIC DNA]</scope>
    <source>
        <strain evidence="2 3">RIT379</strain>
    </source>
</reference>
<evidence type="ECO:0000256" key="1">
    <source>
        <dbReference type="SAM" id="Phobius"/>
    </source>
</evidence>